<gene>
    <name evidence="2" type="ORF">BKG82_11520</name>
    <name evidence="3" type="ORF">BKG84_12725</name>
</gene>
<evidence type="ECO:0000313" key="3">
    <source>
        <dbReference type="EMBL" id="OHU79120.1"/>
    </source>
</evidence>
<reference evidence="4 5" key="1">
    <citation type="submission" date="2016-10" db="EMBL/GenBank/DDBJ databases">
        <title>Evaluation of Human, Veterinary and Environmental Mycobacterium chelonae Isolates by Core Genome Phylogenomic Analysis, Targeted Gene Comparison, and Anti-microbial Susceptibility Patterns: A Tale of Mistaken Identities.</title>
        <authorList>
            <person name="Fogelson S.B."/>
            <person name="Camus A.C."/>
            <person name="Lorenz W."/>
            <person name="Vasireddy R."/>
            <person name="Vasireddy S."/>
            <person name="Smith T."/>
            <person name="Brown-Elliott B.A."/>
            <person name="Wallace R.J.Jr."/>
            <person name="Hasan N.A."/>
            <person name="Reischl U."/>
            <person name="Sanchez S."/>
        </authorList>
    </citation>
    <scope>NUCLEOTIDE SEQUENCE [LARGE SCALE GENOMIC DNA]</scope>
    <source>
        <strain evidence="2 5">15515</strain>
        <strain evidence="3 4">15518</strain>
    </source>
</reference>
<protein>
    <submittedName>
        <fullName evidence="3">Uncharacterized protein</fullName>
    </submittedName>
</protein>
<accession>A0A1S1M789</accession>
<dbReference type="Proteomes" id="UP000180043">
    <property type="component" value="Unassembled WGS sequence"/>
</dbReference>
<name>A0A1S1M789_MYCCH</name>
<feature type="compositionally biased region" description="Basic and acidic residues" evidence="1">
    <location>
        <begin position="74"/>
        <end position="84"/>
    </location>
</feature>
<feature type="compositionally biased region" description="Low complexity" evidence="1">
    <location>
        <begin position="86"/>
        <end position="97"/>
    </location>
</feature>
<evidence type="ECO:0000313" key="4">
    <source>
        <dbReference type="Proteomes" id="UP000179441"/>
    </source>
</evidence>
<organism evidence="3 4">
    <name type="scientific">Mycobacteroides chelonae</name>
    <name type="common">Mycobacterium chelonae</name>
    <dbReference type="NCBI Taxonomy" id="1774"/>
    <lineage>
        <taxon>Bacteria</taxon>
        <taxon>Bacillati</taxon>
        <taxon>Actinomycetota</taxon>
        <taxon>Actinomycetes</taxon>
        <taxon>Mycobacteriales</taxon>
        <taxon>Mycobacteriaceae</taxon>
        <taxon>Mycobacteroides</taxon>
    </lineage>
</organism>
<dbReference type="EMBL" id="MLIQ01000013">
    <property type="protein sequence ID" value="OHU58219.1"/>
    <property type="molecule type" value="Genomic_DNA"/>
</dbReference>
<dbReference type="AlphaFoldDB" id="A0A1S1M789"/>
<keyword evidence="4" id="KW-1185">Reference proteome</keyword>
<sequence>MKRTYIWLRSVVFVGAKGDVRVGAQRDQRVGAFIRRLVDALLINDIARSHARTQISSVDTGLAGVADRRRRRPRQGDRGAHDSDGYSDASAADDCSE</sequence>
<feature type="region of interest" description="Disordered" evidence="1">
    <location>
        <begin position="59"/>
        <end position="97"/>
    </location>
</feature>
<evidence type="ECO:0000256" key="1">
    <source>
        <dbReference type="SAM" id="MobiDB-lite"/>
    </source>
</evidence>
<proteinExistence type="predicted"/>
<evidence type="ECO:0000313" key="2">
    <source>
        <dbReference type="EMBL" id="OHU58219.1"/>
    </source>
</evidence>
<comment type="caution">
    <text evidence="3">The sequence shown here is derived from an EMBL/GenBank/DDBJ whole genome shotgun (WGS) entry which is preliminary data.</text>
</comment>
<dbReference type="Proteomes" id="UP000179441">
    <property type="component" value="Unassembled WGS sequence"/>
</dbReference>
<evidence type="ECO:0000313" key="5">
    <source>
        <dbReference type="Proteomes" id="UP000180043"/>
    </source>
</evidence>
<dbReference type="EMBL" id="MLIS01000001">
    <property type="protein sequence ID" value="OHU79120.1"/>
    <property type="molecule type" value="Genomic_DNA"/>
</dbReference>